<sequence>MGARESVPEKAADAGKVVLRVRLHSLGHGWMEERFIDVTCPADMRAGVILSKMRAQFLPRRRRRLCSTAI</sequence>
<name>A0A8J2SK33_9STRA</name>
<keyword evidence="2" id="KW-1185">Reference proteome</keyword>
<proteinExistence type="predicted"/>
<comment type="caution">
    <text evidence="1">The sequence shown here is derived from an EMBL/GenBank/DDBJ whole genome shotgun (WGS) entry which is preliminary data.</text>
</comment>
<protein>
    <submittedName>
        <fullName evidence="1">Uncharacterized protein</fullName>
    </submittedName>
</protein>
<organism evidence="1 2">
    <name type="scientific">Pelagomonas calceolata</name>
    <dbReference type="NCBI Taxonomy" id="35677"/>
    <lineage>
        <taxon>Eukaryota</taxon>
        <taxon>Sar</taxon>
        <taxon>Stramenopiles</taxon>
        <taxon>Ochrophyta</taxon>
        <taxon>Pelagophyceae</taxon>
        <taxon>Pelagomonadales</taxon>
        <taxon>Pelagomonadaceae</taxon>
        <taxon>Pelagomonas</taxon>
    </lineage>
</organism>
<reference evidence="1" key="1">
    <citation type="submission" date="2021-11" db="EMBL/GenBank/DDBJ databases">
        <authorList>
            <consortium name="Genoscope - CEA"/>
            <person name="William W."/>
        </authorList>
    </citation>
    <scope>NUCLEOTIDE SEQUENCE</scope>
</reference>
<dbReference type="EMBL" id="CAKKNE010000004">
    <property type="protein sequence ID" value="CAH0373808.1"/>
    <property type="molecule type" value="Genomic_DNA"/>
</dbReference>
<dbReference type="Proteomes" id="UP000789595">
    <property type="component" value="Unassembled WGS sequence"/>
</dbReference>
<gene>
    <name evidence="1" type="ORF">PECAL_4P10480</name>
</gene>
<dbReference type="AlphaFoldDB" id="A0A8J2SK33"/>
<evidence type="ECO:0000313" key="1">
    <source>
        <dbReference type="EMBL" id="CAH0373808.1"/>
    </source>
</evidence>
<accession>A0A8J2SK33</accession>
<evidence type="ECO:0000313" key="2">
    <source>
        <dbReference type="Proteomes" id="UP000789595"/>
    </source>
</evidence>